<feature type="domain" description="CusB-like beta-barrel" evidence="6">
    <location>
        <begin position="232"/>
        <end position="303"/>
    </location>
</feature>
<dbReference type="EMBL" id="JACORU010000015">
    <property type="protein sequence ID" value="MBC5768181.1"/>
    <property type="molecule type" value="Genomic_DNA"/>
</dbReference>
<evidence type="ECO:0000259" key="7">
    <source>
        <dbReference type="Pfam" id="PF25967"/>
    </source>
</evidence>
<sequence>MAPETVNRPSRRTLWVAGGVLLVAAAVVVVVGVAARRSQAAKLNERAAAQVTRTVVVISPASAGETAAIELPARIEAWARAPLYARVSGYLKSWKADIGTAVKAGQLLAEIETPELDQQLLQAQAELATARANAELSANTAKRWQDLLASGMVARQAVDEKLGDLTAKQSAVRAASANVERNLALKRFTRIVAPFDGVVTARNTDVGALINVGGAPGTELFVVSDTRKLRVYVNVPQNLVAQLKPGARAELTVPERADKQYAATVASMSNAITASSGSMLVQLTVENPAGELLPGSFANVSFALPRAAGTLSIPPSALIFNKAGLRVATVGADNKVVLKPVTVLRDLGTTIEIASGLQATDRVIESPPDGVETGDVVSVAVSSNVKKQ</sequence>
<comment type="caution">
    <text evidence="8">The sequence shown here is derived from an EMBL/GenBank/DDBJ whole genome shotgun (WGS) entry which is preliminary data.</text>
</comment>
<gene>
    <name evidence="8" type="ORF">H8R02_27200</name>
</gene>
<dbReference type="InterPro" id="IPR006143">
    <property type="entry name" value="RND_pump_MFP"/>
</dbReference>
<dbReference type="PANTHER" id="PTHR30469:SF37">
    <property type="entry name" value="RAGD PROTEIN"/>
    <property type="match status" value="1"/>
</dbReference>
<evidence type="ECO:0000256" key="3">
    <source>
        <dbReference type="ARBA" id="ARBA00022448"/>
    </source>
</evidence>
<evidence type="ECO:0000256" key="4">
    <source>
        <dbReference type="SAM" id="Phobius"/>
    </source>
</evidence>
<dbReference type="Pfam" id="PF25954">
    <property type="entry name" value="Beta-barrel_RND_2"/>
    <property type="match status" value="1"/>
</dbReference>
<organism evidence="8 9">
    <name type="scientific">Ramlibacter albus</name>
    <dbReference type="NCBI Taxonomy" id="2079448"/>
    <lineage>
        <taxon>Bacteria</taxon>
        <taxon>Pseudomonadati</taxon>
        <taxon>Pseudomonadota</taxon>
        <taxon>Betaproteobacteria</taxon>
        <taxon>Burkholderiales</taxon>
        <taxon>Comamonadaceae</taxon>
        <taxon>Ramlibacter</taxon>
    </lineage>
</organism>
<evidence type="ECO:0000256" key="2">
    <source>
        <dbReference type="ARBA" id="ARBA00009477"/>
    </source>
</evidence>
<reference evidence="8" key="1">
    <citation type="submission" date="2020-08" db="EMBL/GenBank/DDBJ databases">
        <title>Ramlibacter sp. GTP1 16S ribosomal RNA gene genome sequencing and assembly.</title>
        <authorList>
            <person name="Kang M."/>
        </authorList>
    </citation>
    <scope>NUCLEOTIDE SEQUENCE</scope>
    <source>
        <strain evidence="8">GTP1</strain>
    </source>
</reference>
<dbReference type="SUPFAM" id="SSF111369">
    <property type="entry name" value="HlyD-like secretion proteins"/>
    <property type="match status" value="1"/>
</dbReference>
<dbReference type="Proteomes" id="UP000596827">
    <property type="component" value="Unassembled WGS sequence"/>
</dbReference>
<evidence type="ECO:0000313" key="9">
    <source>
        <dbReference type="Proteomes" id="UP000596827"/>
    </source>
</evidence>
<keyword evidence="4" id="KW-0812">Transmembrane</keyword>
<feature type="transmembrane region" description="Helical" evidence="4">
    <location>
        <begin position="14"/>
        <end position="35"/>
    </location>
</feature>
<feature type="domain" description="Multidrug resistance protein MdtA-like C-terminal permuted SH3" evidence="7">
    <location>
        <begin position="313"/>
        <end position="364"/>
    </location>
</feature>
<dbReference type="InterPro" id="IPR058625">
    <property type="entry name" value="MdtA-like_BSH"/>
</dbReference>
<dbReference type="Gene3D" id="1.10.287.470">
    <property type="entry name" value="Helix hairpin bin"/>
    <property type="match status" value="1"/>
</dbReference>
<keyword evidence="9" id="KW-1185">Reference proteome</keyword>
<dbReference type="Gene3D" id="2.40.420.20">
    <property type="match status" value="1"/>
</dbReference>
<dbReference type="PANTHER" id="PTHR30469">
    <property type="entry name" value="MULTIDRUG RESISTANCE PROTEIN MDTA"/>
    <property type="match status" value="1"/>
</dbReference>
<evidence type="ECO:0000256" key="1">
    <source>
        <dbReference type="ARBA" id="ARBA00004196"/>
    </source>
</evidence>
<comment type="subcellular location">
    <subcellularLocation>
        <location evidence="1">Cell envelope</location>
    </subcellularLocation>
</comment>
<dbReference type="Pfam" id="PF25967">
    <property type="entry name" value="RND-MFP_C"/>
    <property type="match status" value="1"/>
</dbReference>
<comment type="similarity">
    <text evidence="2">Belongs to the membrane fusion protein (MFP) (TC 8.A.1) family.</text>
</comment>
<dbReference type="NCBIfam" id="TIGR01730">
    <property type="entry name" value="RND_mfp"/>
    <property type="match status" value="1"/>
</dbReference>
<proteinExistence type="inferred from homology"/>
<dbReference type="RefSeq" id="WP_187084679.1">
    <property type="nucleotide sequence ID" value="NZ_JACORU010000015.1"/>
</dbReference>
<evidence type="ECO:0000259" key="5">
    <source>
        <dbReference type="Pfam" id="PF25917"/>
    </source>
</evidence>
<dbReference type="Gene3D" id="2.40.30.170">
    <property type="match status" value="1"/>
</dbReference>
<name>A0A923MDJ6_9BURK</name>
<dbReference type="GO" id="GO:0015562">
    <property type="term" value="F:efflux transmembrane transporter activity"/>
    <property type="evidence" value="ECO:0007669"/>
    <property type="project" value="TreeGrafter"/>
</dbReference>
<protein>
    <submittedName>
        <fullName evidence="8">Efflux RND transporter periplasmic adaptor subunit</fullName>
    </submittedName>
</protein>
<dbReference type="GO" id="GO:1990281">
    <property type="term" value="C:efflux pump complex"/>
    <property type="evidence" value="ECO:0007669"/>
    <property type="project" value="TreeGrafter"/>
</dbReference>
<keyword evidence="4" id="KW-1133">Transmembrane helix</keyword>
<keyword evidence="4" id="KW-0472">Membrane</keyword>
<dbReference type="Pfam" id="PF25917">
    <property type="entry name" value="BSH_RND"/>
    <property type="match status" value="1"/>
</dbReference>
<dbReference type="InterPro" id="IPR058627">
    <property type="entry name" value="MdtA-like_C"/>
</dbReference>
<dbReference type="AlphaFoldDB" id="A0A923MDJ6"/>
<evidence type="ECO:0000259" key="6">
    <source>
        <dbReference type="Pfam" id="PF25954"/>
    </source>
</evidence>
<accession>A0A923MDJ6</accession>
<keyword evidence="3" id="KW-0813">Transport</keyword>
<evidence type="ECO:0000313" key="8">
    <source>
        <dbReference type="EMBL" id="MBC5768181.1"/>
    </source>
</evidence>
<dbReference type="Gene3D" id="2.40.50.100">
    <property type="match status" value="1"/>
</dbReference>
<dbReference type="InterPro" id="IPR058792">
    <property type="entry name" value="Beta-barrel_RND_2"/>
</dbReference>
<feature type="domain" description="Multidrug resistance protein MdtA-like barrel-sandwich hybrid" evidence="5">
    <location>
        <begin position="84"/>
        <end position="214"/>
    </location>
</feature>